<dbReference type="RefSeq" id="WP_377354332.1">
    <property type="nucleotide sequence ID" value="NZ_JBHTLQ010000044.1"/>
</dbReference>
<dbReference type="Pfam" id="PF03968">
    <property type="entry name" value="LptD_N"/>
    <property type="match status" value="1"/>
</dbReference>
<dbReference type="Proteomes" id="UP001597216">
    <property type="component" value="Unassembled WGS sequence"/>
</dbReference>
<name>A0ABW3T4M6_9CAUL</name>
<feature type="chain" id="PRO_5045339657" evidence="3">
    <location>
        <begin position="28"/>
        <end position="191"/>
    </location>
</feature>
<comment type="caution">
    <text evidence="5">The sequence shown here is derived from an EMBL/GenBank/DDBJ whole genome shotgun (WGS) entry which is preliminary data.</text>
</comment>
<feature type="domain" description="Organic solvent tolerance-like N-terminal" evidence="4">
    <location>
        <begin position="38"/>
        <end position="157"/>
    </location>
</feature>
<gene>
    <name evidence="5" type="ORF">ACFQ27_16170</name>
</gene>
<feature type="signal peptide" evidence="3">
    <location>
        <begin position="1"/>
        <end position="27"/>
    </location>
</feature>
<keyword evidence="1 3" id="KW-0732">Signal</keyword>
<proteinExistence type="predicted"/>
<dbReference type="PANTHER" id="PTHR36504">
    <property type="entry name" value="LIPOPOLYSACCHARIDE EXPORT SYSTEM PROTEIN LPTA"/>
    <property type="match status" value="1"/>
</dbReference>
<dbReference type="InterPro" id="IPR005653">
    <property type="entry name" value="OstA-like_N"/>
</dbReference>
<evidence type="ECO:0000259" key="4">
    <source>
        <dbReference type="Pfam" id="PF03968"/>
    </source>
</evidence>
<accession>A0ABW3T4M6</accession>
<evidence type="ECO:0000313" key="5">
    <source>
        <dbReference type="EMBL" id="MFD1192124.1"/>
    </source>
</evidence>
<evidence type="ECO:0000313" key="6">
    <source>
        <dbReference type="Proteomes" id="UP001597216"/>
    </source>
</evidence>
<dbReference type="InterPro" id="IPR052037">
    <property type="entry name" value="LPS_export_LptA"/>
</dbReference>
<evidence type="ECO:0000256" key="3">
    <source>
        <dbReference type="SAM" id="SignalP"/>
    </source>
</evidence>
<evidence type="ECO:0000256" key="2">
    <source>
        <dbReference type="SAM" id="MobiDB-lite"/>
    </source>
</evidence>
<reference evidence="6" key="1">
    <citation type="journal article" date="2019" name="Int. J. Syst. Evol. Microbiol.">
        <title>The Global Catalogue of Microorganisms (GCM) 10K type strain sequencing project: providing services to taxonomists for standard genome sequencing and annotation.</title>
        <authorList>
            <consortium name="The Broad Institute Genomics Platform"/>
            <consortium name="The Broad Institute Genome Sequencing Center for Infectious Disease"/>
            <person name="Wu L."/>
            <person name="Ma J."/>
        </authorList>
    </citation>
    <scope>NUCLEOTIDE SEQUENCE [LARGE SCALE GENOMIC DNA]</scope>
    <source>
        <strain evidence="6">CCUG 55074</strain>
    </source>
</reference>
<dbReference type="PANTHER" id="PTHR36504:SF1">
    <property type="entry name" value="LIPOPOLYSACCHARIDE EXPORT SYSTEM PROTEIN LPTA"/>
    <property type="match status" value="1"/>
</dbReference>
<dbReference type="EMBL" id="JBHTLQ010000044">
    <property type="protein sequence ID" value="MFD1192124.1"/>
    <property type="molecule type" value="Genomic_DNA"/>
</dbReference>
<feature type="region of interest" description="Disordered" evidence="2">
    <location>
        <begin position="159"/>
        <end position="191"/>
    </location>
</feature>
<evidence type="ECO:0000256" key="1">
    <source>
        <dbReference type="ARBA" id="ARBA00022729"/>
    </source>
</evidence>
<organism evidence="5 6">
    <name type="scientific">Phenylobacterium conjunctum</name>
    <dbReference type="NCBI Taxonomy" id="1298959"/>
    <lineage>
        <taxon>Bacteria</taxon>
        <taxon>Pseudomonadati</taxon>
        <taxon>Pseudomonadota</taxon>
        <taxon>Alphaproteobacteria</taxon>
        <taxon>Caulobacterales</taxon>
        <taxon>Caulobacteraceae</taxon>
        <taxon>Phenylobacterium</taxon>
    </lineage>
</organism>
<dbReference type="Gene3D" id="2.60.450.10">
    <property type="entry name" value="Lipopolysaccharide (LPS) transport protein A like domain"/>
    <property type="match status" value="1"/>
</dbReference>
<keyword evidence="6" id="KW-1185">Reference proteome</keyword>
<sequence length="191" mass="19867">MSELSMIKPWAVAMFALGVGMAGPAAAQLAQNSDAPVDITADELEVVNAQCLAVYRGGAEALQDTVRLRANVLKIYYKPGSGSARAGGGVGSSCGNELDRMEAQGDVYYVTPQQRVHGDAAVYQAESTTITITGDVVAARGQDVLKGSKLVINTKTGDAQMQSGAKGRNKPGRVRTVLYPKSQAAAPAAPR</sequence>
<protein>
    <submittedName>
        <fullName evidence="5">LptA/OstA family protein</fullName>
    </submittedName>
</protein>